<reference evidence="8" key="2">
    <citation type="submission" date="2020-09" db="EMBL/GenBank/DDBJ databases">
        <authorList>
            <person name="Sun Q."/>
            <person name="Kim S."/>
        </authorList>
    </citation>
    <scope>NUCLEOTIDE SEQUENCE</scope>
    <source>
        <strain evidence="8">KCTC 12113</strain>
    </source>
</reference>
<evidence type="ECO:0000256" key="4">
    <source>
        <dbReference type="ARBA" id="ARBA00022777"/>
    </source>
</evidence>
<evidence type="ECO:0000313" key="8">
    <source>
        <dbReference type="EMBL" id="GGW24515.1"/>
    </source>
</evidence>
<keyword evidence="4 6" id="KW-0418">Kinase</keyword>
<protein>
    <recommendedName>
        <fullName evidence="6">Acetate kinase</fullName>
        <ecNumber evidence="6">2.7.2.1</ecNumber>
    </recommendedName>
    <alternativeName>
        <fullName evidence="6">Acetokinase</fullName>
    </alternativeName>
</protein>
<dbReference type="PIRSF" id="PIRSF000722">
    <property type="entry name" value="Acetate_prop_kin"/>
    <property type="match status" value="1"/>
</dbReference>
<organism evidence="8 9">
    <name type="scientific">Arenibacter certesii</name>
    <dbReference type="NCBI Taxonomy" id="228955"/>
    <lineage>
        <taxon>Bacteria</taxon>
        <taxon>Pseudomonadati</taxon>
        <taxon>Bacteroidota</taxon>
        <taxon>Flavobacteriia</taxon>
        <taxon>Flavobacteriales</taxon>
        <taxon>Flavobacteriaceae</taxon>
        <taxon>Arenibacter</taxon>
    </lineage>
</organism>
<dbReference type="Pfam" id="PF00871">
    <property type="entry name" value="Acetate_kinase"/>
    <property type="match status" value="1"/>
</dbReference>
<sequence length="400" mass="44015">MKVLIINSGSSSIKYQLMLMPAEQIVCQGIVERIGSQEAIFTYKTDKDEVNNTLPVMTHNAGLKLITELLVDPKIGVIKNASEIDAVGHRVVHGGSTLYKATLVDEQVIDKINKLSALAPLHNPHNLEGIVLAEKFFGNAKQIAVFDTAFHHTIPEKARKYAMPNEFFDEHGIQVYGFHGISHKYVTAKAIDYLNKQESKIVSIHLGNGCSMTAVHNGKSVDHSLGFTPSNGLIMGTRSGDIDHAVIFYLVDTLGYNLDEVKTLLTRKSGMLGLTGFTDLRDIQEEAEKGNKNCLLALEMNAYRIKKYIGAYAASMNGLDAVLFTAGIGENSSLLREMVCRNMEFLGLQLDSGLNVLRNSDIREISTTTSKVKILVVPTNEELEIAKEAYNILTISTEVE</sequence>
<feature type="binding site" evidence="6">
    <location>
        <begin position="327"/>
        <end position="331"/>
    </location>
    <ligand>
        <name>ATP</name>
        <dbReference type="ChEBI" id="CHEBI:30616"/>
    </ligand>
</feature>
<dbReference type="PANTHER" id="PTHR21060">
    <property type="entry name" value="ACETATE KINASE"/>
    <property type="match status" value="1"/>
</dbReference>
<dbReference type="InterPro" id="IPR000890">
    <property type="entry name" value="Aliphatic_acid_kin_short-chain"/>
</dbReference>
<keyword evidence="5 6" id="KW-0067">ATP-binding</keyword>
<keyword evidence="9" id="KW-1185">Reference proteome</keyword>
<comment type="subcellular location">
    <subcellularLocation>
        <location evidence="6">Cytoplasm</location>
    </subcellularLocation>
</comment>
<evidence type="ECO:0000256" key="1">
    <source>
        <dbReference type="ARBA" id="ARBA00008748"/>
    </source>
</evidence>
<comment type="subunit">
    <text evidence="6">Homodimer.</text>
</comment>
<comment type="cofactor">
    <cofactor evidence="6">
        <name>Mg(2+)</name>
        <dbReference type="ChEBI" id="CHEBI:18420"/>
    </cofactor>
    <cofactor evidence="6">
        <name>Mn(2+)</name>
        <dbReference type="ChEBI" id="CHEBI:29035"/>
    </cofactor>
    <text evidence="6">Mg(2+). Can also accept Mn(2+).</text>
</comment>
<dbReference type="InterPro" id="IPR023865">
    <property type="entry name" value="Aliphatic_acid_kinase_CS"/>
</dbReference>
<dbReference type="Proteomes" id="UP000634668">
    <property type="component" value="Unassembled WGS sequence"/>
</dbReference>
<name>A0A918MHD2_9FLAO</name>
<dbReference type="EMBL" id="BMWP01000003">
    <property type="protein sequence ID" value="GGW24515.1"/>
    <property type="molecule type" value="Genomic_DNA"/>
</dbReference>
<dbReference type="GO" id="GO:0008776">
    <property type="term" value="F:acetate kinase activity"/>
    <property type="evidence" value="ECO:0007669"/>
    <property type="project" value="UniProtKB-UniRule"/>
</dbReference>
<reference evidence="8" key="1">
    <citation type="journal article" date="2014" name="Int. J. Syst. Evol. Microbiol.">
        <title>Complete genome sequence of Corynebacterium casei LMG S-19264T (=DSM 44701T), isolated from a smear-ripened cheese.</title>
        <authorList>
            <consortium name="US DOE Joint Genome Institute (JGI-PGF)"/>
            <person name="Walter F."/>
            <person name="Albersmeier A."/>
            <person name="Kalinowski J."/>
            <person name="Ruckert C."/>
        </authorList>
    </citation>
    <scope>NUCLEOTIDE SEQUENCE</scope>
    <source>
        <strain evidence="8">KCTC 12113</strain>
    </source>
</reference>
<accession>A0A918MHD2</accession>
<dbReference type="Gene3D" id="3.30.420.40">
    <property type="match status" value="2"/>
</dbReference>
<feature type="active site" description="Proton donor/acceptor" evidence="6">
    <location>
        <position position="147"/>
    </location>
</feature>
<dbReference type="GO" id="GO:0005737">
    <property type="term" value="C:cytoplasm"/>
    <property type="evidence" value="ECO:0007669"/>
    <property type="project" value="UniProtKB-SubCell"/>
</dbReference>
<dbReference type="HAMAP" id="MF_00020">
    <property type="entry name" value="Acetate_kinase"/>
    <property type="match status" value="1"/>
</dbReference>
<feature type="binding site" evidence="6">
    <location>
        <position position="381"/>
    </location>
    <ligand>
        <name>Mg(2+)</name>
        <dbReference type="ChEBI" id="CHEBI:18420"/>
    </ligand>
</feature>
<proteinExistence type="inferred from homology"/>
<keyword evidence="6" id="KW-0479">Metal-binding</keyword>
<feature type="binding site" evidence="6">
    <location>
        <position position="7"/>
    </location>
    <ligand>
        <name>Mg(2+)</name>
        <dbReference type="ChEBI" id="CHEBI:18420"/>
    </ligand>
</feature>
<dbReference type="InterPro" id="IPR043129">
    <property type="entry name" value="ATPase_NBD"/>
</dbReference>
<feature type="site" description="Transition state stabilizer" evidence="6">
    <location>
        <position position="238"/>
    </location>
</feature>
<dbReference type="GO" id="GO:0000287">
    <property type="term" value="F:magnesium ion binding"/>
    <property type="evidence" value="ECO:0007669"/>
    <property type="project" value="UniProtKB-UniRule"/>
</dbReference>
<feature type="binding site" evidence="6">
    <location>
        <begin position="205"/>
        <end position="209"/>
    </location>
    <ligand>
        <name>ATP</name>
        <dbReference type="ChEBI" id="CHEBI:30616"/>
    </ligand>
</feature>
<dbReference type="PRINTS" id="PR00471">
    <property type="entry name" value="ACETATEKNASE"/>
</dbReference>
<evidence type="ECO:0000256" key="3">
    <source>
        <dbReference type="ARBA" id="ARBA00022741"/>
    </source>
</evidence>
<dbReference type="GO" id="GO:0006083">
    <property type="term" value="P:acetate metabolic process"/>
    <property type="evidence" value="ECO:0007669"/>
    <property type="project" value="TreeGrafter"/>
</dbReference>
<comment type="similarity">
    <text evidence="1 6 7">Belongs to the acetokinase family.</text>
</comment>
<dbReference type="PANTHER" id="PTHR21060:SF15">
    <property type="entry name" value="ACETATE KINASE-RELATED"/>
    <property type="match status" value="1"/>
</dbReference>
<feature type="binding site" evidence="6">
    <location>
        <position position="90"/>
    </location>
    <ligand>
        <name>substrate</name>
    </ligand>
</feature>
<comment type="function">
    <text evidence="6">Catalyzes the formation of acetyl phosphate from acetate and ATP. Can also catalyze the reverse reaction.</text>
</comment>
<feature type="binding site" evidence="6">
    <location>
        <begin position="279"/>
        <end position="281"/>
    </location>
    <ligand>
        <name>ATP</name>
        <dbReference type="ChEBI" id="CHEBI:30616"/>
    </ligand>
</feature>
<comment type="pathway">
    <text evidence="6">Metabolic intermediate biosynthesis; acetyl-CoA biosynthesis; acetyl-CoA from acetate: step 1/2.</text>
</comment>
<dbReference type="RefSeq" id="WP_026811819.1">
    <property type="nucleotide sequence ID" value="NZ_BMWP01000003.1"/>
</dbReference>
<comment type="catalytic activity">
    <reaction evidence="6">
        <text>acetate + ATP = acetyl phosphate + ADP</text>
        <dbReference type="Rhea" id="RHEA:11352"/>
        <dbReference type="ChEBI" id="CHEBI:22191"/>
        <dbReference type="ChEBI" id="CHEBI:30089"/>
        <dbReference type="ChEBI" id="CHEBI:30616"/>
        <dbReference type="ChEBI" id="CHEBI:456216"/>
        <dbReference type="EC" id="2.7.2.1"/>
    </reaction>
</comment>
<dbReference type="NCBIfam" id="TIGR00016">
    <property type="entry name" value="ackA"/>
    <property type="match status" value="1"/>
</dbReference>
<dbReference type="GO" id="GO:0005524">
    <property type="term" value="F:ATP binding"/>
    <property type="evidence" value="ECO:0007669"/>
    <property type="project" value="UniProtKB-KW"/>
</dbReference>
<dbReference type="SUPFAM" id="SSF53067">
    <property type="entry name" value="Actin-like ATPase domain"/>
    <property type="match status" value="2"/>
</dbReference>
<keyword evidence="3 6" id="KW-0547">Nucleotide-binding</keyword>
<feature type="binding site" evidence="6">
    <location>
        <position position="14"/>
    </location>
    <ligand>
        <name>ATP</name>
        <dbReference type="ChEBI" id="CHEBI:30616"/>
    </ligand>
</feature>
<feature type="site" description="Transition state stabilizer" evidence="6">
    <location>
        <position position="179"/>
    </location>
</feature>
<dbReference type="InterPro" id="IPR004372">
    <property type="entry name" value="Ac/propionate_kinase"/>
</dbReference>
<keyword evidence="6" id="KW-0460">Magnesium</keyword>
<comment type="caution">
    <text evidence="8">The sequence shown here is derived from an EMBL/GenBank/DDBJ whole genome shotgun (WGS) entry which is preliminary data.</text>
</comment>
<keyword evidence="2 6" id="KW-0808">Transferase</keyword>
<gene>
    <name evidence="6 8" type="primary">ackA</name>
    <name evidence="8" type="ORF">GCM10007383_06290</name>
</gene>
<dbReference type="CDD" id="cd24010">
    <property type="entry name" value="ASKHA_NBD_AcK_PK"/>
    <property type="match status" value="1"/>
</dbReference>
<dbReference type="PROSITE" id="PS01075">
    <property type="entry name" value="ACETATE_KINASE_1"/>
    <property type="match status" value="1"/>
</dbReference>
<evidence type="ECO:0000256" key="7">
    <source>
        <dbReference type="RuleBase" id="RU003835"/>
    </source>
</evidence>
<evidence type="ECO:0000256" key="6">
    <source>
        <dbReference type="HAMAP-Rule" id="MF_00020"/>
    </source>
</evidence>
<dbReference type="EC" id="2.7.2.1" evidence="6"/>
<evidence type="ECO:0000256" key="2">
    <source>
        <dbReference type="ARBA" id="ARBA00022679"/>
    </source>
</evidence>
<dbReference type="AlphaFoldDB" id="A0A918MHD2"/>
<keyword evidence="6" id="KW-0963">Cytoplasm</keyword>
<evidence type="ECO:0000313" key="9">
    <source>
        <dbReference type="Proteomes" id="UP000634668"/>
    </source>
</evidence>
<dbReference type="GO" id="GO:0006085">
    <property type="term" value="P:acetyl-CoA biosynthetic process"/>
    <property type="evidence" value="ECO:0007669"/>
    <property type="project" value="UniProtKB-UniRule"/>
</dbReference>
<evidence type="ECO:0000256" key="5">
    <source>
        <dbReference type="ARBA" id="ARBA00022840"/>
    </source>
</evidence>
<dbReference type="PROSITE" id="PS01076">
    <property type="entry name" value="ACETATE_KINASE_2"/>
    <property type="match status" value="1"/>
</dbReference>